<feature type="non-terminal residue" evidence="1">
    <location>
        <position position="1"/>
    </location>
</feature>
<name>X0TCS2_9ZZZZ</name>
<evidence type="ECO:0000313" key="1">
    <source>
        <dbReference type="EMBL" id="GAF85957.1"/>
    </source>
</evidence>
<gene>
    <name evidence="1" type="ORF">S01H1_30564</name>
</gene>
<accession>X0TCS2</accession>
<organism evidence="1">
    <name type="scientific">marine sediment metagenome</name>
    <dbReference type="NCBI Taxonomy" id="412755"/>
    <lineage>
        <taxon>unclassified sequences</taxon>
        <taxon>metagenomes</taxon>
        <taxon>ecological metagenomes</taxon>
    </lineage>
</organism>
<comment type="caution">
    <text evidence="1">The sequence shown here is derived from an EMBL/GenBank/DDBJ whole genome shotgun (WGS) entry which is preliminary data.</text>
</comment>
<dbReference type="EMBL" id="BARS01018818">
    <property type="protein sequence ID" value="GAF85957.1"/>
    <property type="molecule type" value="Genomic_DNA"/>
</dbReference>
<dbReference type="AlphaFoldDB" id="X0TCS2"/>
<reference evidence="1" key="1">
    <citation type="journal article" date="2014" name="Front. Microbiol.">
        <title>High frequency of phylogenetically diverse reductive dehalogenase-homologous genes in deep subseafloor sedimentary metagenomes.</title>
        <authorList>
            <person name="Kawai M."/>
            <person name="Futagami T."/>
            <person name="Toyoda A."/>
            <person name="Takaki Y."/>
            <person name="Nishi S."/>
            <person name="Hori S."/>
            <person name="Arai W."/>
            <person name="Tsubouchi T."/>
            <person name="Morono Y."/>
            <person name="Uchiyama I."/>
            <person name="Ito T."/>
            <person name="Fujiyama A."/>
            <person name="Inagaki F."/>
            <person name="Takami H."/>
        </authorList>
    </citation>
    <scope>NUCLEOTIDE SEQUENCE</scope>
    <source>
        <strain evidence="1">Expedition CK06-06</strain>
    </source>
</reference>
<proteinExistence type="predicted"/>
<protein>
    <submittedName>
        <fullName evidence="1">Uncharacterized protein</fullName>
    </submittedName>
</protein>
<sequence>LLQSVGLAARSHTIMGVEANSRQFFPAANELVAEVHRDICNIRDGRARTQSLKGCGLGMRVDEIPRFVETIEAADREFRAKQG</sequence>